<feature type="transmembrane region" description="Helical" evidence="5">
    <location>
        <begin position="145"/>
        <end position="166"/>
    </location>
</feature>
<evidence type="ECO:0000313" key="8">
    <source>
        <dbReference type="Proteomes" id="UP000285624"/>
    </source>
</evidence>
<evidence type="ECO:0000256" key="2">
    <source>
        <dbReference type="ARBA" id="ARBA00022692"/>
    </source>
</evidence>
<feature type="transmembrane region" description="Helical" evidence="5">
    <location>
        <begin position="38"/>
        <end position="57"/>
    </location>
</feature>
<evidence type="ECO:0000256" key="5">
    <source>
        <dbReference type="SAM" id="Phobius"/>
    </source>
</evidence>
<dbReference type="PANTHER" id="PTHR22950:SF349">
    <property type="entry name" value="AMINO ACID TRANSPORTER TRANSMEMBRANE DOMAIN-CONTAINING PROTEIN"/>
    <property type="match status" value="1"/>
</dbReference>
<accession>A0A3R7JW33</accession>
<dbReference type="InterPro" id="IPR013057">
    <property type="entry name" value="AA_transpt_TM"/>
</dbReference>
<feature type="transmembrane region" description="Helical" evidence="5">
    <location>
        <begin position="207"/>
        <end position="226"/>
    </location>
</feature>
<reference evidence="7 8" key="1">
    <citation type="journal article" date="2019" name="Mol. Plant Pathol.">
        <title>Genome sequencing of oomycete isolates from Chile supports the New Zealand origin of Phytophthora kernoviae and makes available the first Nothophytophthora sp. genome.</title>
        <authorList>
            <person name="Studholme D.J."/>
            <person name="Panda P."/>
            <person name="Sanfuentes Von Stowasser E."/>
            <person name="Gonzalez M."/>
            <person name="Hill R."/>
            <person name="Sambles C."/>
            <person name="Grant M."/>
            <person name="Williams N.M."/>
            <person name="McDougal R.L."/>
        </authorList>
    </citation>
    <scope>NUCLEOTIDE SEQUENCE [LARGE SCALE GENOMIC DNA]</scope>
    <source>
        <strain evidence="7">Chile4</strain>
    </source>
</reference>
<organism evidence="7 8">
    <name type="scientific">Phytophthora kernoviae</name>
    <dbReference type="NCBI Taxonomy" id="325452"/>
    <lineage>
        <taxon>Eukaryota</taxon>
        <taxon>Sar</taxon>
        <taxon>Stramenopiles</taxon>
        <taxon>Oomycota</taxon>
        <taxon>Peronosporomycetes</taxon>
        <taxon>Peronosporales</taxon>
        <taxon>Peronosporaceae</taxon>
        <taxon>Phytophthora</taxon>
    </lineage>
</organism>
<proteinExistence type="predicted"/>
<dbReference type="GO" id="GO:0015179">
    <property type="term" value="F:L-amino acid transmembrane transporter activity"/>
    <property type="evidence" value="ECO:0007669"/>
    <property type="project" value="TreeGrafter"/>
</dbReference>
<dbReference type="AlphaFoldDB" id="A0A3R7JW33"/>
<dbReference type="Proteomes" id="UP000285624">
    <property type="component" value="Unassembled WGS sequence"/>
</dbReference>
<evidence type="ECO:0000313" key="7">
    <source>
        <dbReference type="EMBL" id="RLN75848.1"/>
    </source>
</evidence>
<comment type="caution">
    <text evidence="7">The sequence shown here is derived from an EMBL/GenBank/DDBJ whole genome shotgun (WGS) entry which is preliminary data.</text>
</comment>
<sequence length="262" mass="29032">MPFFTLEDLKIAFNFFCVVYGIGTLGLPANFARSGAPIATVALLFMGFANICSCVAVSRLHITIAMSVILNPVLYIAERGILGMHKSPELPAVDEESPAFEAVSTPKLEKESVARMSVASMADAEHDLSPEVLLDEYRNSGPVVIAKYVALRICIVVILLILSIIFKDHFIDFTDFVGACCVSMACIILPIWFYLKVFWNQVPWYEKIIGAFIIVVSACFGAYVTYTTGHDLFLDIVSDKTFPYCPDEYSMVVYTNTTYYGS</sequence>
<keyword evidence="2 5" id="KW-0812">Transmembrane</keyword>
<gene>
    <name evidence="7" type="ORF">BBO99_00008012</name>
</gene>
<dbReference type="GO" id="GO:0005774">
    <property type="term" value="C:vacuolar membrane"/>
    <property type="evidence" value="ECO:0007669"/>
    <property type="project" value="TreeGrafter"/>
</dbReference>
<keyword evidence="3 5" id="KW-1133">Transmembrane helix</keyword>
<dbReference type="EMBL" id="MBDN02000371">
    <property type="protein sequence ID" value="RLN75848.1"/>
    <property type="molecule type" value="Genomic_DNA"/>
</dbReference>
<feature type="domain" description="Amino acid transporter transmembrane" evidence="6">
    <location>
        <begin position="143"/>
        <end position="226"/>
    </location>
</feature>
<keyword evidence="8" id="KW-1185">Reference proteome</keyword>
<keyword evidence="4 5" id="KW-0472">Membrane</keyword>
<dbReference type="Pfam" id="PF01490">
    <property type="entry name" value="Aa_trans"/>
    <property type="match status" value="1"/>
</dbReference>
<comment type="subcellular location">
    <subcellularLocation>
        <location evidence="1">Membrane</location>
        <topology evidence="1">Multi-pass membrane protein</topology>
    </subcellularLocation>
</comment>
<feature type="transmembrane region" description="Helical" evidence="5">
    <location>
        <begin position="12"/>
        <end position="32"/>
    </location>
</feature>
<name>A0A3R7JW33_9STRA</name>
<evidence type="ECO:0000256" key="3">
    <source>
        <dbReference type="ARBA" id="ARBA00022989"/>
    </source>
</evidence>
<evidence type="ECO:0000259" key="6">
    <source>
        <dbReference type="Pfam" id="PF01490"/>
    </source>
</evidence>
<feature type="transmembrane region" description="Helical" evidence="5">
    <location>
        <begin position="173"/>
        <end position="195"/>
    </location>
</feature>
<evidence type="ECO:0000256" key="4">
    <source>
        <dbReference type="ARBA" id="ARBA00023136"/>
    </source>
</evidence>
<protein>
    <recommendedName>
        <fullName evidence="6">Amino acid transporter transmembrane domain-containing protein</fullName>
    </recommendedName>
</protein>
<evidence type="ECO:0000256" key="1">
    <source>
        <dbReference type="ARBA" id="ARBA00004141"/>
    </source>
</evidence>
<dbReference type="PANTHER" id="PTHR22950">
    <property type="entry name" value="AMINO ACID TRANSPORTER"/>
    <property type="match status" value="1"/>
</dbReference>